<keyword evidence="3" id="KW-0812">Transmembrane</keyword>
<keyword evidence="5" id="KW-1185">Reference proteome</keyword>
<feature type="compositionally biased region" description="Acidic residues" evidence="2">
    <location>
        <begin position="18"/>
        <end position="33"/>
    </location>
</feature>
<proteinExistence type="inferred from homology"/>
<feature type="transmembrane region" description="Helical" evidence="3">
    <location>
        <begin position="556"/>
        <end position="577"/>
    </location>
</feature>
<dbReference type="PANTHER" id="PTHR10566">
    <property type="entry name" value="CHAPERONE-ACTIVITY OF BC1 COMPLEX CABC1 -RELATED"/>
    <property type="match status" value="1"/>
</dbReference>
<keyword evidence="3" id="KW-1133">Transmembrane helix</keyword>
<organism evidence="4 5">
    <name type="scientific">Platanthera guangdongensis</name>
    <dbReference type="NCBI Taxonomy" id="2320717"/>
    <lineage>
        <taxon>Eukaryota</taxon>
        <taxon>Viridiplantae</taxon>
        <taxon>Streptophyta</taxon>
        <taxon>Embryophyta</taxon>
        <taxon>Tracheophyta</taxon>
        <taxon>Spermatophyta</taxon>
        <taxon>Magnoliopsida</taxon>
        <taxon>Liliopsida</taxon>
        <taxon>Asparagales</taxon>
        <taxon>Orchidaceae</taxon>
        <taxon>Orchidoideae</taxon>
        <taxon>Orchideae</taxon>
        <taxon>Orchidinae</taxon>
        <taxon>Platanthera</taxon>
    </lineage>
</organism>
<evidence type="ECO:0000313" key="4">
    <source>
        <dbReference type="EMBL" id="KAK8947697.1"/>
    </source>
</evidence>
<evidence type="ECO:0000256" key="2">
    <source>
        <dbReference type="SAM" id="MobiDB-lite"/>
    </source>
</evidence>
<comment type="caution">
    <text evidence="4">The sequence shown here is derived from an EMBL/GenBank/DDBJ whole genome shotgun (WGS) entry which is preliminary data.</text>
</comment>
<accession>A0ABR2LQ87</accession>
<dbReference type="PANTHER" id="PTHR10566:SF115">
    <property type="entry name" value="PROTEIN ACTIVITY OF BC1 COMPLEX KINASE 8, CHLOROPLASTIC"/>
    <property type="match status" value="1"/>
</dbReference>
<evidence type="ECO:0000313" key="5">
    <source>
        <dbReference type="Proteomes" id="UP001412067"/>
    </source>
</evidence>
<feature type="region of interest" description="Disordered" evidence="2">
    <location>
        <begin position="1"/>
        <end position="62"/>
    </location>
</feature>
<keyword evidence="3" id="KW-0472">Membrane</keyword>
<gene>
    <name evidence="4" type="ORF">KSP40_PGU011242</name>
</gene>
<dbReference type="InterPro" id="IPR050154">
    <property type="entry name" value="UbiB_kinase"/>
</dbReference>
<evidence type="ECO:0000256" key="3">
    <source>
        <dbReference type="SAM" id="Phobius"/>
    </source>
</evidence>
<reference evidence="4 5" key="1">
    <citation type="journal article" date="2022" name="Nat. Plants">
        <title>Genomes of leafy and leafless Platanthera orchids illuminate the evolution of mycoheterotrophy.</title>
        <authorList>
            <person name="Li M.H."/>
            <person name="Liu K.W."/>
            <person name="Li Z."/>
            <person name="Lu H.C."/>
            <person name="Ye Q.L."/>
            <person name="Zhang D."/>
            <person name="Wang J.Y."/>
            <person name="Li Y.F."/>
            <person name="Zhong Z.M."/>
            <person name="Liu X."/>
            <person name="Yu X."/>
            <person name="Liu D.K."/>
            <person name="Tu X.D."/>
            <person name="Liu B."/>
            <person name="Hao Y."/>
            <person name="Liao X.Y."/>
            <person name="Jiang Y.T."/>
            <person name="Sun W.H."/>
            <person name="Chen J."/>
            <person name="Chen Y.Q."/>
            <person name="Ai Y."/>
            <person name="Zhai J.W."/>
            <person name="Wu S.S."/>
            <person name="Zhou Z."/>
            <person name="Hsiao Y.Y."/>
            <person name="Wu W.L."/>
            <person name="Chen Y.Y."/>
            <person name="Lin Y.F."/>
            <person name="Hsu J.L."/>
            <person name="Li C.Y."/>
            <person name="Wang Z.W."/>
            <person name="Zhao X."/>
            <person name="Zhong W.Y."/>
            <person name="Ma X.K."/>
            <person name="Ma L."/>
            <person name="Huang J."/>
            <person name="Chen G.Z."/>
            <person name="Huang M.Z."/>
            <person name="Huang L."/>
            <person name="Peng D.H."/>
            <person name="Luo Y.B."/>
            <person name="Zou S.Q."/>
            <person name="Chen S.P."/>
            <person name="Lan S."/>
            <person name="Tsai W.C."/>
            <person name="Van de Peer Y."/>
            <person name="Liu Z.J."/>
        </authorList>
    </citation>
    <scope>NUCLEOTIDE SEQUENCE [LARGE SCALE GENOMIC DNA]</scope>
    <source>
        <strain evidence="4">Lor288</strain>
    </source>
</reference>
<feature type="region of interest" description="Disordered" evidence="2">
    <location>
        <begin position="282"/>
        <end position="307"/>
    </location>
</feature>
<dbReference type="Proteomes" id="UP001412067">
    <property type="component" value="Unassembled WGS sequence"/>
</dbReference>
<protein>
    <submittedName>
        <fullName evidence="4">Uncharacterized protein</fullName>
    </submittedName>
</protein>
<dbReference type="EMBL" id="JBBWWR010000016">
    <property type="protein sequence ID" value="KAK8947697.1"/>
    <property type="molecule type" value="Genomic_DNA"/>
</dbReference>
<comment type="similarity">
    <text evidence="1">Belongs to the protein kinase superfamily. ADCK protein kinase family.</text>
</comment>
<feature type="compositionally biased region" description="Low complexity" evidence="2">
    <location>
        <begin position="295"/>
        <end position="304"/>
    </location>
</feature>
<sequence length="618" mass="69047">MEPRSRVDAVEVDGAVAGEEDAVEGDGAEDLLEMETGRRTDADAANGERLAGNGDSSWNRRDRMGRKTGTNMLGQGGKFKLGFSAKTLNFDQNPNRLYSFTCLWLYSVKAICSKYEQDEDGTANNCCFSMNKCIVYEMDGFVSGDRSSWRSLEMQGTNLSAVLGGIGVLARDDANIVMLFYRRRGRCMLAVTEEAGRTQNGSDFVEGGQSTAPSQKQCEFLGERKEPLDLGGPLGADAKVAGQVHSCSRIRKRRPHTSNLRRHHKLRAAANPINWARQQSDNLCRRENNGRKRTTTTGEQTTEGSNRRLLFNLAGRQGAHNNQRKRPQKTATGETSLLQSMIQMGVLVPTGDMTAVRRTALFFLNSFEERLAAQRREREMAIAELGFKKRLSKEEKLRKKKQRLAAIGEDLLSIAADQPFRFPATFTFVVRAFSVLDGIGKGLDPRFDITEIAKPYAMELLRFREFGFEDLRKRWERQSSAFYNLFRQADRVEKLAEIIQRLEQGDLKLRVRTLESERAFQRVAAVQNTIGNAVAGGSLINLATILYFNSVHVPAVTAYILCAFFGVQVLVVLHVAFCPRFATKTMLIVINQKTATAFVDVKFNDGKVAGLLSTIQEQ</sequence>
<name>A0ABR2LQ87_9ASPA</name>
<evidence type="ECO:0000256" key="1">
    <source>
        <dbReference type="ARBA" id="ARBA00009670"/>
    </source>
</evidence>